<organism evidence="3 4">
    <name type="scientific">Zymoseptoria tritici (strain CBS 115943 / IPO323)</name>
    <name type="common">Speckled leaf blotch fungus</name>
    <name type="synonym">Septoria tritici</name>
    <dbReference type="NCBI Taxonomy" id="336722"/>
    <lineage>
        <taxon>Eukaryota</taxon>
        <taxon>Fungi</taxon>
        <taxon>Dikarya</taxon>
        <taxon>Ascomycota</taxon>
        <taxon>Pezizomycotina</taxon>
        <taxon>Dothideomycetes</taxon>
        <taxon>Dothideomycetidae</taxon>
        <taxon>Mycosphaerellales</taxon>
        <taxon>Mycosphaerellaceae</taxon>
        <taxon>Zymoseptoria</taxon>
    </lineage>
</organism>
<dbReference type="OrthoDB" id="5819582at2759"/>
<name>F9X7H0_ZYMTI</name>
<evidence type="ECO:0000259" key="2">
    <source>
        <dbReference type="Pfam" id="PF01757"/>
    </source>
</evidence>
<feature type="domain" description="Acyltransferase 3" evidence="2">
    <location>
        <begin position="39"/>
        <end position="426"/>
    </location>
</feature>
<evidence type="ECO:0000256" key="1">
    <source>
        <dbReference type="SAM" id="Phobius"/>
    </source>
</evidence>
<keyword evidence="4" id="KW-1185">Reference proteome</keyword>
<dbReference type="eggNOG" id="ENOG502SHP9">
    <property type="taxonomic scope" value="Eukaryota"/>
</dbReference>
<dbReference type="STRING" id="336722.F9X7H0"/>
<dbReference type="EMBL" id="CM001198">
    <property type="protein sequence ID" value="EGP89097.1"/>
    <property type="molecule type" value="Genomic_DNA"/>
</dbReference>
<keyword evidence="1" id="KW-0472">Membrane</keyword>
<dbReference type="PANTHER" id="PTHR23028:SF125">
    <property type="entry name" value="ACYLTRANSFERASE"/>
    <property type="match status" value="1"/>
</dbReference>
<reference evidence="3 4" key="1">
    <citation type="journal article" date="2011" name="PLoS Genet.">
        <title>Finished genome of the fungal wheat pathogen Mycosphaerella graminicola reveals dispensome structure, chromosome plasticity, and stealth pathogenesis.</title>
        <authorList>
            <person name="Goodwin S.B."/>
            <person name="Ben M'barek S."/>
            <person name="Dhillon B."/>
            <person name="Wittenberg A.H.J."/>
            <person name="Crane C.F."/>
            <person name="Hane J.K."/>
            <person name="Foster A.J."/>
            <person name="Van der Lee T.A.J."/>
            <person name="Grimwood J."/>
            <person name="Aerts A."/>
            <person name="Antoniw J."/>
            <person name="Bailey A."/>
            <person name="Bluhm B."/>
            <person name="Bowler J."/>
            <person name="Bristow J."/>
            <person name="van der Burgt A."/>
            <person name="Canto-Canche B."/>
            <person name="Churchill A.C.L."/>
            <person name="Conde-Ferraez L."/>
            <person name="Cools H.J."/>
            <person name="Coutinho P.M."/>
            <person name="Csukai M."/>
            <person name="Dehal P."/>
            <person name="De Wit P."/>
            <person name="Donzelli B."/>
            <person name="van de Geest H.C."/>
            <person name="van Ham R.C.H.J."/>
            <person name="Hammond-Kosack K.E."/>
            <person name="Henrissat B."/>
            <person name="Kilian A."/>
            <person name="Kobayashi A.K."/>
            <person name="Koopmann E."/>
            <person name="Kourmpetis Y."/>
            <person name="Kuzniar A."/>
            <person name="Lindquist E."/>
            <person name="Lombard V."/>
            <person name="Maliepaard C."/>
            <person name="Martins N."/>
            <person name="Mehrabi R."/>
            <person name="Nap J.P.H."/>
            <person name="Ponomarenko A."/>
            <person name="Rudd J.J."/>
            <person name="Salamov A."/>
            <person name="Schmutz J."/>
            <person name="Schouten H.J."/>
            <person name="Shapiro H."/>
            <person name="Stergiopoulos I."/>
            <person name="Torriani S.F.F."/>
            <person name="Tu H."/>
            <person name="de Vries R.P."/>
            <person name="Waalwijk C."/>
            <person name="Ware S.B."/>
            <person name="Wiebenga A."/>
            <person name="Zwiers L.-H."/>
            <person name="Oliver R.P."/>
            <person name="Grigoriev I.V."/>
            <person name="Kema G.H.J."/>
        </authorList>
    </citation>
    <scope>NUCLEOTIDE SEQUENCE [LARGE SCALE GENOMIC DNA]</scope>
    <source>
        <strain evidence="4">CBS 115943 / IPO323</strain>
    </source>
</reference>
<keyword evidence="1" id="KW-0812">Transmembrane</keyword>
<evidence type="ECO:0000313" key="4">
    <source>
        <dbReference type="Proteomes" id="UP000008062"/>
    </source>
</evidence>
<dbReference type="InterPro" id="IPR050879">
    <property type="entry name" value="Acyltransferase_3"/>
</dbReference>
<feature type="transmembrane region" description="Helical" evidence="1">
    <location>
        <begin position="324"/>
        <end position="343"/>
    </location>
</feature>
<feature type="transmembrane region" description="Helical" evidence="1">
    <location>
        <begin position="141"/>
        <end position="160"/>
    </location>
</feature>
<accession>F9X7H0</accession>
<dbReference type="KEGG" id="ztr:MYCGRDRAFT_99750"/>
<dbReference type="GO" id="GO:0016747">
    <property type="term" value="F:acyltransferase activity, transferring groups other than amino-acyl groups"/>
    <property type="evidence" value="ECO:0007669"/>
    <property type="project" value="InterPro"/>
</dbReference>
<feature type="transmembrane region" description="Helical" evidence="1">
    <location>
        <begin position="90"/>
        <end position="110"/>
    </location>
</feature>
<dbReference type="OMA" id="GAYEWTR"/>
<dbReference type="GeneID" id="13404511"/>
<feature type="transmembrane region" description="Helical" evidence="1">
    <location>
        <begin position="355"/>
        <end position="380"/>
    </location>
</feature>
<proteinExistence type="predicted"/>
<keyword evidence="1" id="KW-1133">Transmembrane helix</keyword>
<protein>
    <recommendedName>
        <fullName evidence="2">Acyltransferase 3 domain-containing protein</fullName>
    </recommendedName>
</protein>
<sequence>MTYHDLTQQALAIWRDLRRAASTSKSQSATVARPPRPTAWLDGLRGIAALLVFFMHNEDVGHQGSDYVILENPYGLAGEKHFVTFPFVRTLFSGGHTAVFTFFIISGYALSYKPLQLVHSQDLRSLAKSTGSALFRRWGRLFLPLYVSTFCWMSSWYIFGYDSGRGEPKRLASWTAELRRWWDIHNNGNYGGYNVHLWTIPEEFWGSIFIYCIILATSMFTDGVRLSTELALCAYRVYLNKNDAVFIVGMLLCDISLLAEAERLPKILKRLTPRYNALWYIPLLLGLYLAPFGHGFAGDIHDFSGYPGWSILAFLLPPNTSFKYYYKFWGCTLIVVSISQLGFCRRMFEGRIAQYLGRVSFSFYLLHGPFLWSVGVRLYAACGLENRYTDLKAWDNMMKIPDGGPLGLEPRLLVPLLIILVLVLALSELFTRYVDQPSIKFVHWCFSWGQPLELEDSQDQQSSLPLLEVEVRNYPERTLMTSAFSPSMRRPRSSSRQL</sequence>
<dbReference type="InterPro" id="IPR002656">
    <property type="entry name" value="Acyl_transf_3_dom"/>
</dbReference>
<feature type="transmembrane region" description="Helical" evidence="1">
    <location>
        <begin position="412"/>
        <end position="431"/>
    </location>
</feature>
<feature type="transmembrane region" description="Helical" evidence="1">
    <location>
        <begin position="277"/>
        <end position="297"/>
    </location>
</feature>
<dbReference type="RefSeq" id="XP_003854121.1">
    <property type="nucleotide sequence ID" value="XM_003854073.1"/>
</dbReference>
<dbReference type="Proteomes" id="UP000008062">
    <property type="component" value="Chromosome 3"/>
</dbReference>
<dbReference type="HOGENOM" id="CLU_005679_13_3_1"/>
<dbReference type="PANTHER" id="PTHR23028">
    <property type="entry name" value="ACETYLTRANSFERASE"/>
    <property type="match status" value="1"/>
</dbReference>
<dbReference type="AlphaFoldDB" id="F9X7H0"/>
<dbReference type="Pfam" id="PF01757">
    <property type="entry name" value="Acyl_transf_3"/>
    <property type="match status" value="1"/>
</dbReference>
<dbReference type="InParanoid" id="F9X7H0"/>
<gene>
    <name evidence="3" type="ORF">MYCGRDRAFT_99750</name>
</gene>
<evidence type="ECO:0000313" key="3">
    <source>
        <dbReference type="EMBL" id="EGP89097.1"/>
    </source>
</evidence>